<feature type="transmembrane region" description="Helical" evidence="5">
    <location>
        <begin position="246"/>
        <end position="266"/>
    </location>
</feature>
<dbReference type="EMBL" id="JACYGY010000001">
    <property type="protein sequence ID" value="MBE9465171.1"/>
    <property type="molecule type" value="Genomic_DNA"/>
</dbReference>
<feature type="transmembrane region" description="Helical" evidence="5">
    <location>
        <begin position="149"/>
        <end position="178"/>
    </location>
</feature>
<comment type="subcellular location">
    <subcellularLocation>
        <location evidence="5">Cell membrane</location>
        <topology evidence="5">Multi-pass membrane protein</topology>
    </subcellularLocation>
    <subcellularLocation>
        <location evidence="1">Membrane</location>
        <topology evidence="1">Multi-pass membrane protein</topology>
    </subcellularLocation>
</comment>
<sequence length="267" mass="28929">MEIVGYLASILAGLSLGLIGGGGSILTVPILVYLFSVSPVNATEYSLFIVGITSLIGVIPLYREKSIDFSMAVRFGIPSALAVIFARKVILPAIPEEIILFDSVIILRRLLIMLFFAMVMIAASLFMIFRKEKSETELINKVKNSLGLILAESISVGTISGISGAGGGFLIIPLLTILNKVPMKKAIGTSLLIIGVQSMIGFFAGLPAANPDWDLLLKITTLSVSGFFTGNYLSVKFSARTLRNTFGWFVLCIGIYIILKELHFLMW</sequence>
<feature type="transmembrane region" description="Helical" evidence="5">
    <location>
        <begin position="110"/>
        <end position="129"/>
    </location>
</feature>
<keyword evidence="4 5" id="KW-0472">Membrane</keyword>
<feature type="transmembrane region" description="Helical" evidence="5">
    <location>
        <begin position="215"/>
        <end position="234"/>
    </location>
</feature>
<dbReference type="InterPro" id="IPR002781">
    <property type="entry name" value="TM_pro_TauE-like"/>
</dbReference>
<keyword evidence="7" id="KW-1185">Reference proteome</keyword>
<proteinExistence type="inferred from homology"/>
<evidence type="ECO:0000256" key="4">
    <source>
        <dbReference type="ARBA" id="ARBA00023136"/>
    </source>
</evidence>
<feature type="transmembrane region" description="Helical" evidence="5">
    <location>
        <begin position="6"/>
        <end position="33"/>
    </location>
</feature>
<evidence type="ECO:0000256" key="3">
    <source>
        <dbReference type="ARBA" id="ARBA00022989"/>
    </source>
</evidence>
<accession>A0ABR9WLC9</accession>
<keyword evidence="2 5" id="KW-0812">Transmembrane</keyword>
<evidence type="ECO:0000256" key="2">
    <source>
        <dbReference type="ARBA" id="ARBA00022692"/>
    </source>
</evidence>
<gene>
    <name evidence="6" type="ORF">IEE83_25095</name>
</gene>
<feature type="transmembrane region" description="Helical" evidence="5">
    <location>
        <begin position="190"/>
        <end position="209"/>
    </location>
</feature>
<protein>
    <recommendedName>
        <fullName evidence="5">Probable membrane transporter protein</fullName>
    </recommendedName>
</protein>
<comment type="caution">
    <text evidence="6">The sequence shown here is derived from an EMBL/GenBank/DDBJ whole genome shotgun (WGS) entry which is preliminary data.</text>
</comment>
<comment type="similarity">
    <text evidence="5">Belongs to the 4-toluene sulfonate uptake permease (TSUP) (TC 2.A.102) family.</text>
</comment>
<evidence type="ECO:0000313" key="6">
    <source>
        <dbReference type="EMBL" id="MBE9465171.1"/>
    </source>
</evidence>
<dbReference type="Proteomes" id="UP000634134">
    <property type="component" value="Unassembled WGS sequence"/>
</dbReference>
<evidence type="ECO:0000256" key="5">
    <source>
        <dbReference type="RuleBase" id="RU363041"/>
    </source>
</evidence>
<dbReference type="InterPro" id="IPR051598">
    <property type="entry name" value="TSUP/Inactive_protease-like"/>
</dbReference>
<evidence type="ECO:0000313" key="7">
    <source>
        <dbReference type="Proteomes" id="UP000634134"/>
    </source>
</evidence>
<dbReference type="Pfam" id="PF01925">
    <property type="entry name" value="TauE"/>
    <property type="match status" value="1"/>
</dbReference>
<dbReference type="PANTHER" id="PTHR43701">
    <property type="entry name" value="MEMBRANE TRANSPORTER PROTEIN MJ0441-RELATED"/>
    <property type="match status" value="1"/>
</dbReference>
<dbReference type="PANTHER" id="PTHR43701:SF2">
    <property type="entry name" value="MEMBRANE TRANSPORTER PROTEIN YJNA-RELATED"/>
    <property type="match status" value="1"/>
</dbReference>
<reference evidence="7" key="1">
    <citation type="submission" date="2023-07" db="EMBL/GenBank/DDBJ databases">
        <title>Dyadobacter sp. nov 'subterranea' isolated from contaminted grondwater.</title>
        <authorList>
            <person name="Szabo I."/>
            <person name="Al-Omari J."/>
            <person name="Szerdahelyi S.G."/>
            <person name="Rado J."/>
        </authorList>
    </citation>
    <scope>NUCLEOTIDE SEQUENCE [LARGE SCALE GENOMIC DNA]</scope>
    <source>
        <strain evidence="7">UP-52</strain>
    </source>
</reference>
<feature type="transmembrane region" description="Helical" evidence="5">
    <location>
        <begin position="45"/>
        <end position="63"/>
    </location>
</feature>
<keyword evidence="3 5" id="KW-1133">Transmembrane helix</keyword>
<keyword evidence="5" id="KW-1003">Cell membrane</keyword>
<organism evidence="6 7">
    <name type="scientific">Dyadobacter subterraneus</name>
    <dbReference type="NCBI Taxonomy" id="2773304"/>
    <lineage>
        <taxon>Bacteria</taxon>
        <taxon>Pseudomonadati</taxon>
        <taxon>Bacteroidota</taxon>
        <taxon>Cytophagia</taxon>
        <taxon>Cytophagales</taxon>
        <taxon>Spirosomataceae</taxon>
        <taxon>Dyadobacter</taxon>
    </lineage>
</organism>
<name>A0ABR9WLC9_9BACT</name>
<evidence type="ECO:0000256" key="1">
    <source>
        <dbReference type="ARBA" id="ARBA00004141"/>
    </source>
</evidence>